<sequence>MCRAASGSLACINKDVARKDPGLLDAIKAGSQIKEPVEVFHDAKASFHDSVTGLQTSFFICHAIAHFLLHRSKERTSHCESNSHCAPLSLN</sequence>
<name>D7TUR6_VITVI</name>
<accession>D7TUR6</accession>
<organism evidence="1 2">
    <name type="scientific">Vitis vinifera</name>
    <name type="common">Grape</name>
    <dbReference type="NCBI Taxonomy" id="29760"/>
    <lineage>
        <taxon>Eukaryota</taxon>
        <taxon>Viridiplantae</taxon>
        <taxon>Streptophyta</taxon>
        <taxon>Embryophyta</taxon>
        <taxon>Tracheophyta</taxon>
        <taxon>Spermatophyta</taxon>
        <taxon>Magnoliopsida</taxon>
        <taxon>eudicotyledons</taxon>
        <taxon>Gunneridae</taxon>
        <taxon>Pentapetalae</taxon>
        <taxon>rosids</taxon>
        <taxon>Vitales</taxon>
        <taxon>Vitaceae</taxon>
        <taxon>Viteae</taxon>
        <taxon>Vitis</taxon>
    </lineage>
</organism>
<dbReference type="HOGENOM" id="CLU_2431453_0_0_1"/>
<dbReference type="InParanoid" id="D7TUR6"/>
<keyword evidence="2" id="KW-1185">Reference proteome</keyword>
<evidence type="ECO:0000313" key="1">
    <source>
        <dbReference type="EMBL" id="CBI34241.3"/>
    </source>
</evidence>
<dbReference type="AlphaFoldDB" id="D7TUR6"/>
<dbReference type="PaxDb" id="29760-VIT_14s0030g01310.t01"/>
<dbReference type="Proteomes" id="UP000009183">
    <property type="component" value="Chromosome 14"/>
</dbReference>
<dbReference type="EMBL" id="FN596249">
    <property type="protein sequence ID" value="CBI34241.3"/>
    <property type="molecule type" value="Genomic_DNA"/>
</dbReference>
<gene>
    <name evidence="1" type="ordered locus">VIT_14s0030g01310</name>
</gene>
<reference evidence="2" key="1">
    <citation type="journal article" date="2007" name="Nature">
        <title>The grapevine genome sequence suggests ancestral hexaploidization in major angiosperm phyla.</title>
        <authorList>
            <consortium name="The French-Italian Public Consortium for Grapevine Genome Characterization."/>
            <person name="Jaillon O."/>
            <person name="Aury J.-M."/>
            <person name="Noel B."/>
            <person name="Policriti A."/>
            <person name="Clepet C."/>
            <person name="Casagrande A."/>
            <person name="Choisne N."/>
            <person name="Aubourg S."/>
            <person name="Vitulo N."/>
            <person name="Jubin C."/>
            <person name="Vezzi A."/>
            <person name="Legeai F."/>
            <person name="Hugueney P."/>
            <person name="Dasilva C."/>
            <person name="Horner D."/>
            <person name="Mica E."/>
            <person name="Jublot D."/>
            <person name="Poulain J."/>
            <person name="Bruyere C."/>
            <person name="Billault A."/>
            <person name="Segurens B."/>
            <person name="Gouyvenoux M."/>
            <person name="Ugarte E."/>
            <person name="Cattonaro F."/>
            <person name="Anthouard V."/>
            <person name="Vico V."/>
            <person name="Del Fabbro C."/>
            <person name="Alaux M."/>
            <person name="Di Gaspero G."/>
            <person name="Dumas V."/>
            <person name="Felice N."/>
            <person name="Paillard S."/>
            <person name="Juman I."/>
            <person name="Moroldo M."/>
            <person name="Scalabrin S."/>
            <person name="Canaguier A."/>
            <person name="Le Clainche I."/>
            <person name="Malacrida G."/>
            <person name="Durand E."/>
            <person name="Pesole G."/>
            <person name="Laucou V."/>
            <person name="Chatelet P."/>
            <person name="Merdinoglu D."/>
            <person name="Delledonne M."/>
            <person name="Pezzotti M."/>
            <person name="Lecharny A."/>
            <person name="Scarpelli C."/>
            <person name="Artiguenave F."/>
            <person name="Pe M.E."/>
            <person name="Valle G."/>
            <person name="Morgante M."/>
            <person name="Caboche M."/>
            <person name="Adam-Blondon A.-F."/>
            <person name="Weissenbach J."/>
            <person name="Quetier F."/>
            <person name="Wincker P."/>
        </authorList>
    </citation>
    <scope>NUCLEOTIDE SEQUENCE [LARGE SCALE GENOMIC DNA]</scope>
    <source>
        <strain evidence="2">cv. Pinot noir / PN40024</strain>
    </source>
</reference>
<protein>
    <submittedName>
        <fullName evidence="1">Uncharacterized protein</fullName>
    </submittedName>
</protein>
<evidence type="ECO:0000313" key="2">
    <source>
        <dbReference type="Proteomes" id="UP000009183"/>
    </source>
</evidence>
<proteinExistence type="predicted"/>